<keyword evidence="5 7" id="KW-0663">Pyridoxal phosphate</keyword>
<dbReference type="AlphaFoldDB" id="A0A0M3I347"/>
<keyword evidence="8" id="KW-1185">Reference proteome</keyword>
<protein>
    <submittedName>
        <fullName evidence="9">Gamma-amino-N-butyrate transaminase</fullName>
    </submittedName>
</protein>
<comment type="catalytic activity">
    <reaction evidence="6">
        <text>4-aminobutanoate + 2-oxoglutarate = succinate semialdehyde + L-glutamate</text>
        <dbReference type="Rhea" id="RHEA:23352"/>
        <dbReference type="ChEBI" id="CHEBI:16810"/>
        <dbReference type="ChEBI" id="CHEBI:29985"/>
        <dbReference type="ChEBI" id="CHEBI:57706"/>
        <dbReference type="ChEBI" id="CHEBI:59888"/>
        <dbReference type="EC" id="2.6.1.19"/>
    </reaction>
</comment>
<dbReference type="InterPro" id="IPR015422">
    <property type="entry name" value="PyrdxlP-dep_Trfase_small"/>
</dbReference>
<dbReference type="FunFam" id="3.40.640.10:FF:000073">
    <property type="entry name" value="Probable 4-aminobutyrate aminotransferase"/>
    <property type="match status" value="1"/>
</dbReference>
<evidence type="ECO:0000313" key="9">
    <source>
        <dbReference type="WBParaSite" id="ALUE_0001101601-mRNA-1"/>
    </source>
</evidence>
<evidence type="ECO:0000313" key="8">
    <source>
        <dbReference type="Proteomes" id="UP000036681"/>
    </source>
</evidence>
<dbReference type="Gene3D" id="3.90.1150.10">
    <property type="entry name" value="Aspartate Aminotransferase, domain 1"/>
    <property type="match status" value="2"/>
</dbReference>
<evidence type="ECO:0000256" key="2">
    <source>
        <dbReference type="ARBA" id="ARBA00008954"/>
    </source>
</evidence>
<accession>A0A0M3I347</accession>
<reference evidence="9" key="1">
    <citation type="submission" date="2017-02" db="UniProtKB">
        <authorList>
            <consortium name="WormBaseParasite"/>
        </authorList>
    </citation>
    <scope>IDENTIFICATION</scope>
</reference>
<dbReference type="InterPro" id="IPR005814">
    <property type="entry name" value="Aminotrans_3"/>
</dbReference>
<organism evidence="8 9">
    <name type="scientific">Ascaris lumbricoides</name>
    <name type="common">Giant roundworm</name>
    <dbReference type="NCBI Taxonomy" id="6252"/>
    <lineage>
        <taxon>Eukaryota</taxon>
        <taxon>Metazoa</taxon>
        <taxon>Ecdysozoa</taxon>
        <taxon>Nematoda</taxon>
        <taxon>Chromadorea</taxon>
        <taxon>Rhabditida</taxon>
        <taxon>Spirurina</taxon>
        <taxon>Ascaridomorpha</taxon>
        <taxon>Ascaridoidea</taxon>
        <taxon>Ascarididae</taxon>
        <taxon>Ascaris</taxon>
    </lineage>
</organism>
<dbReference type="PANTHER" id="PTHR43206">
    <property type="entry name" value="AMINOTRANSFERASE"/>
    <property type="match status" value="1"/>
</dbReference>
<dbReference type="PANTHER" id="PTHR43206:SF1">
    <property type="entry name" value="4-AMINOBUTYRATE AMINOTRANSFERASE, MITOCHONDRIAL"/>
    <property type="match status" value="1"/>
</dbReference>
<proteinExistence type="inferred from homology"/>
<dbReference type="Gene3D" id="3.40.640.10">
    <property type="entry name" value="Type I PLP-dependent aspartate aminotransferase-like (Major domain)"/>
    <property type="match status" value="1"/>
</dbReference>
<evidence type="ECO:0000256" key="5">
    <source>
        <dbReference type="ARBA" id="ARBA00022898"/>
    </source>
</evidence>
<dbReference type="InterPro" id="IPR015421">
    <property type="entry name" value="PyrdxlP-dep_Trfase_major"/>
</dbReference>
<dbReference type="GO" id="GO:0005739">
    <property type="term" value="C:mitochondrion"/>
    <property type="evidence" value="ECO:0007669"/>
    <property type="project" value="TreeGrafter"/>
</dbReference>
<dbReference type="GO" id="GO:0009450">
    <property type="term" value="P:gamma-aminobutyric acid catabolic process"/>
    <property type="evidence" value="ECO:0007669"/>
    <property type="project" value="TreeGrafter"/>
</dbReference>
<dbReference type="SUPFAM" id="SSF53383">
    <property type="entry name" value="PLP-dependent transferases"/>
    <property type="match status" value="2"/>
</dbReference>
<keyword evidence="4" id="KW-0808">Transferase</keyword>
<evidence type="ECO:0000256" key="4">
    <source>
        <dbReference type="ARBA" id="ARBA00022679"/>
    </source>
</evidence>
<dbReference type="GO" id="GO:0030170">
    <property type="term" value="F:pyridoxal phosphate binding"/>
    <property type="evidence" value="ECO:0007669"/>
    <property type="project" value="InterPro"/>
</dbReference>
<comment type="cofactor">
    <cofactor evidence="1">
        <name>pyridoxal 5'-phosphate</name>
        <dbReference type="ChEBI" id="CHEBI:597326"/>
    </cofactor>
</comment>
<keyword evidence="3" id="KW-0032">Aminotransferase</keyword>
<dbReference type="WBParaSite" id="ALUE_0001101601-mRNA-1">
    <property type="protein sequence ID" value="ALUE_0001101601-mRNA-1"/>
    <property type="gene ID" value="ALUE_0001101601"/>
</dbReference>
<sequence length="525" mass="58242">MRSMWAPSGVEPVGPCVSTEIPGPVSKRLRAEMDPIHQTTSVKFFVDYERSFGNYLVDADGNTFLDVFMQISSLIFGYNHPDLIKVLSDPRFISAAVSRPALGSFPRNDFAPTISRALSAIAPKGCPLVQTMLCGTSANENAIKTAFIWYQTQKRGGPPSAEDLVSCMKQEPPGTPNICVISFDGAFHGRSLAALSMTHSKPVHKVDIPAFHWPVASFPRYKYPLEKNVQYNGEQDNDCLAKVEELIERQKKAKCEVAALIVEPIQSEGGDHHGSPAFFQGLRDITKKHGIVFIVDEVQTGGGGTGSFWAHESWNLSSPPDIVCFSKKLMIGGYFYAEHLRVKEPYRIYNTWMGEPTKLILLEKAIEVIKRDNLLEQVRKVGKGLQSGLRQIEISNQFHSRTSEDMLVAAFNKKCILRLVVISLLRGDGSLVSKIIFGFLRPECNEIFQSANNSKMRNVRGLGSYCAFDLCDTATRDKFLDTAVSNGLHMGGCGDTAVRFRPALIFTENHLEVALDIISKSMKRL</sequence>
<evidence type="ECO:0000256" key="1">
    <source>
        <dbReference type="ARBA" id="ARBA00001933"/>
    </source>
</evidence>
<evidence type="ECO:0000256" key="6">
    <source>
        <dbReference type="ARBA" id="ARBA00048021"/>
    </source>
</evidence>
<evidence type="ECO:0000256" key="7">
    <source>
        <dbReference type="RuleBase" id="RU003560"/>
    </source>
</evidence>
<comment type="similarity">
    <text evidence="2 7">Belongs to the class-III pyridoxal-phosphate-dependent aminotransferase family.</text>
</comment>
<dbReference type="CDD" id="cd00610">
    <property type="entry name" value="OAT_like"/>
    <property type="match status" value="1"/>
</dbReference>
<dbReference type="Proteomes" id="UP000036681">
    <property type="component" value="Unplaced"/>
</dbReference>
<name>A0A0M3I347_ASCLU</name>
<dbReference type="Pfam" id="PF00202">
    <property type="entry name" value="Aminotran_3"/>
    <property type="match status" value="2"/>
</dbReference>
<dbReference type="InterPro" id="IPR015424">
    <property type="entry name" value="PyrdxlP-dep_Trfase"/>
</dbReference>
<dbReference type="PIRSF" id="PIRSF000521">
    <property type="entry name" value="Transaminase_4ab_Lys_Orn"/>
    <property type="match status" value="1"/>
</dbReference>
<evidence type="ECO:0000256" key="3">
    <source>
        <dbReference type="ARBA" id="ARBA00022576"/>
    </source>
</evidence>
<dbReference type="GO" id="GO:0034386">
    <property type="term" value="F:4-aminobutyrate:2-oxoglutarate transaminase activity"/>
    <property type="evidence" value="ECO:0007669"/>
    <property type="project" value="UniProtKB-EC"/>
</dbReference>